<feature type="region of interest" description="Disordered" evidence="1">
    <location>
        <begin position="241"/>
        <end position="279"/>
    </location>
</feature>
<sequence length="732" mass="79505">MSQYYPDDYRQLHSRAPPSSTAVGGSVSAQPWDHLYVERTQQQSSHVCSSQGYDGSEVSPPALASASAWQVDAYPGWSRTQLSNMHPNPSENPEHCHLTSQGAYIAYDYGPSTQQPPVLEPPQRHALPEAYIRPPADFQVQPSLLSTTNPTAVTTRSTQEAVWDGGHLVANSSDPDFGNEEYTPYGVAGGEAGPSRQTSSDIQSPSLPATTVGVQTVSFGSSSPVKVEPDDRDGRFIMELTSYSSKRPSSSRSTPSSPGTSALNAASEINSQPPPAEVPLRATQAPKEMRRMMGVFRLNPFAMHSLSVVNDDDPLDGSQETSAASWCGGEARPLEEEPIILEFQLNIAGLSAVGDGAEDLPAGPSNERQTPTPLLNMDEAKLRSFSPSFELHSEDIDVTGYHSEGGYQSRNPGLIEVRRSPQANTKSEDCPRSDNDDTGSTSTSQSVRTPRNDLAVLQSALDHQQMPIIFSQPSHHFCTNASPPLPSPSLWNGLDCVSLTERYPTTTTGTTTVPLIPASTPKSDVTLPETPQRSSRLHTVNSHPYLRKVQQSSPMYNPHAYMPQPQLFRSISPQQSSVLLNTPTHHTQPPSRGTAVHTQQGEEYFSSHRLPSTQPGMRNGGQHGSRLSSPPFIMPSQSVHGRRHGFTQSSTSYMRPSETYRAQSPLGGYPTTQTMQSSRLGEPATSSPTMPLPSTYSAPQQQFMVGGPEPVRRWSLPESGGRFNQVPFVRNP</sequence>
<dbReference type="Proteomes" id="UP000807306">
    <property type="component" value="Unassembled WGS sequence"/>
</dbReference>
<feature type="compositionally biased region" description="Polar residues" evidence="1">
    <location>
        <begin position="39"/>
        <end position="53"/>
    </location>
</feature>
<feature type="compositionally biased region" description="Low complexity" evidence="1">
    <location>
        <begin position="241"/>
        <end position="261"/>
    </location>
</feature>
<feature type="region of interest" description="Disordered" evidence="1">
    <location>
        <begin position="660"/>
        <end position="698"/>
    </location>
</feature>
<evidence type="ECO:0000313" key="2">
    <source>
        <dbReference type="EMBL" id="KAF9528360.1"/>
    </source>
</evidence>
<feature type="region of interest" description="Disordered" evidence="1">
    <location>
        <begin position="508"/>
        <end position="538"/>
    </location>
</feature>
<feature type="compositionally biased region" description="Polar residues" evidence="1">
    <location>
        <begin position="670"/>
        <end position="698"/>
    </location>
</feature>
<reference evidence="2" key="1">
    <citation type="submission" date="2020-11" db="EMBL/GenBank/DDBJ databases">
        <authorList>
            <consortium name="DOE Joint Genome Institute"/>
            <person name="Ahrendt S."/>
            <person name="Riley R."/>
            <person name="Andreopoulos W."/>
            <person name="Labutti K."/>
            <person name="Pangilinan J."/>
            <person name="Ruiz-Duenas F.J."/>
            <person name="Barrasa J.M."/>
            <person name="Sanchez-Garcia M."/>
            <person name="Camarero S."/>
            <person name="Miyauchi S."/>
            <person name="Serrano A."/>
            <person name="Linde D."/>
            <person name="Babiker R."/>
            <person name="Drula E."/>
            <person name="Ayuso-Fernandez I."/>
            <person name="Pacheco R."/>
            <person name="Padilla G."/>
            <person name="Ferreira P."/>
            <person name="Barriuso J."/>
            <person name="Kellner H."/>
            <person name="Castanera R."/>
            <person name="Alfaro M."/>
            <person name="Ramirez L."/>
            <person name="Pisabarro A.G."/>
            <person name="Kuo A."/>
            <person name="Tritt A."/>
            <person name="Lipzen A."/>
            <person name="He G."/>
            <person name="Yan M."/>
            <person name="Ng V."/>
            <person name="Cullen D."/>
            <person name="Martin F."/>
            <person name="Rosso M.-N."/>
            <person name="Henrissat B."/>
            <person name="Hibbett D."/>
            <person name="Martinez A.T."/>
            <person name="Grigoriev I.V."/>
        </authorList>
    </citation>
    <scope>NUCLEOTIDE SEQUENCE</scope>
    <source>
        <strain evidence="2">CBS 506.95</strain>
    </source>
</reference>
<protein>
    <submittedName>
        <fullName evidence="2">Uncharacterized protein</fullName>
    </submittedName>
</protein>
<feature type="compositionally biased region" description="Polar residues" evidence="1">
    <location>
        <begin position="262"/>
        <end position="271"/>
    </location>
</feature>
<gene>
    <name evidence="2" type="ORF">CPB83DRAFT_894398</name>
</gene>
<comment type="caution">
    <text evidence="2">The sequence shown here is derived from an EMBL/GenBank/DDBJ whole genome shotgun (WGS) entry which is preliminary data.</text>
</comment>
<feature type="region of interest" description="Disordered" evidence="1">
    <location>
        <begin position="400"/>
        <end position="451"/>
    </location>
</feature>
<feature type="compositionally biased region" description="Polar residues" evidence="1">
    <location>
        <begin position="529"/>
        <end position="538"/>
    </location>
</feature>
<dbReference type="AlphaFoldDB" id="A0A9P6EG01"/>
<feature type="region of interest" description="Disordered" evidence="1">
    <location>
        <begin position="167"/>
        <end position="208"/>
    </location>
</feature>
<accession>A0A9P6EG01</accession>
<dbReference type="OrthoDB" id="3270670at2759"/>
<evidence type="ECO:0000313" key="3">
    <source>
        <dbReference type="Proteomes" id="UP000807306"/>
    </source>
</evidence>
<proteinExistence type="predicted"/>
<evidence type="ECO:0000256" key="1">
    <source>
        <dbReference type="SAM" id="MobiDB-lite"/>
    </source>
</evidence>
<feature type="compositionally biased region" description="Polar residues" evidence="1">
    <location>
        <begin position="17"/>
        <end position="27"/>
    </location>
</feature>
<feature type="compositionally biased region" description="Basic and acidic residues" evidence="1">
    <location>
        <begin position="426"/>
        <end position="435"/>
    </location>
</feature>
<feature type="compositionally biased region" description="Polar residues" evidence="1">
    <location>
        <begin position="195"/>
        <end position="208"/>
    </location>
</feature>
<feature type="region of interest" description="Disordered" evidence="1">
    <location>
        <begin position="39"/>
        <end position="60"/>
    </location>
</feature>
<organism evidence="2 3">
    <name type="scientific">Crepidotus variabilis</name>
    <dbReference type="NCBI Taxonomy" id="179855"/>
    <lineage>
        <taxon>Eukaryota</taxon>
        <taxon>Fungi</taxon>
        <taxon>Dikarya</taxon>
        <taxon>Basidiomycota</taxon>
        <taxon>Agaricomycotina</taxon>
        <taxon>Agaricomycetes</taxon>
        <taxon>Agaricomycetidae</taxon>
        <taxon>Agaricales</taxon>
        <taxon>Agaricineae</taxon>
        <taxon>Crepidotaceae</taxon>
        <taxon>Crepidotus</taxon>
    </lineage>
</organism>
<name>A0A9P6EG01_9AGAR</name>
<keyword evidence="3" id="KW-1185">Reference proteome</keyword>
<dbReference type="EMBL" id="MU157853">
    <property type="protein sequence ID" value="KAF9528360.1"/>
    <property type="molecule type" value="Genomic_DNA"/>
</dbReference>
<feature type="region of interest" description="Disordered" evidence="1">
    <location>
        <begin position="1"/>
        <end position="27"/>
    </location>
</feature>